<feature type="region of interest" description="Disordered" evidence="1">
    <location>
        <begin position="1"/>
        <end position="25"/>
    </location>
</feature>
<evidence type="ECO:0000256" key="1">
    <source>
        <dbReference type="SAM" id="MobiDB-lite"/>
    </source>
</evidence>
<organism evidence="2 3">
    <name type="scientific">Phyllostomus discolor</name>
    <name type="common">pale spear-nosed bat</name>
    <dbReference type="NCBI Taxonomy" id="89673"/>
    <lineage>
        <taxon>Eukaryota</taxon>
        <taxon>Metazoa</taxon>
        <taxon>Chordata</taxon>
        <taxon>Craniata</taxon>
        <taxon>Vertebrata</taxon>
        <taxon>Euteleostomi</taxon>
        <taxon>Mammalia</taxon>
        <taxon>Eutheria</taxon>
        <taxon>Laurasiatheria</taxon>
        <taxon>Chiroptera</taxon>
        <taxon>Yangochiroptera</taxon>
        <taxon>Phyllostomidae</taxon>
        <taxon>Phyllostominae</taxon>
        <taxon>Phyllostomus</taxon>
    </lineage>
</organism>
<gene>
    <name evidence="2" type="ORF">HJG60_008401</name>
</gene>
<comment type="caution">
    <text evidence="2">The sequence shown here is derived from an EMBL/GenBank/DDBJ whole genome shotgun (WGS) entry which is preliminary data.</text>
</comment>
<reference evidence="2 3" key="1">
    <citation type="journal article" date="2020" name="Nature">
        <title>Six reference-quality genomes reveal evolution of bat adaptations.</title>
        <authorList>
            <person name="Jebb D."/>
            <person name="Huang Z."/>
            <person name="Pippel M."/>
            <person name="Hughes G.M."/>
            <person name="Lavrichenko K."/>
            <person name="Devanna P."/>
            <person name="Winkler S."/>
            <person name="Jermiin L.S."/>
            <person name="Skirmuntt E.C."/>
            <person name="Katzourakis A."/>
            <person name="Burkitt-Gray L."/>
            <person name="Ray D.A."/>
            <person name="Sullivan K.A.M."/>
            <person name="Roscito J.G."/>
            <person name="Kirilenko B.M."/>
            <person name="Davalos L.M."/>
            <person name="Corthals A.P."/>
            <person name="Power M.L."/>
            <person name="Jones G."/>
            <person name="Ransome R.D."/>
            <person name="Dechmann D.K.N."/>
            <person name="Locatelli A.G."/>
            <person name="Puechmaille S.J."/>
            <person name="Fedrigo O."/>
            <person name="Jarvis E.D."/>
            <person name="Hiller M."/>
            <person name="Vernes S.C."/>
            <person name="Myers E.W."/>
            <person name="Teeling E.C."/>
        </authorList>
    </citation>
    <scope>NUCLEOTIDE SEQUENCE [LARGE SCALE GENOMIC DNA]</scope>
    <source>
        <strain evidence="2">Bat1K_MPI-CBG_1</strain>
    </source>
</reference>
<sequence length="156" mass="16773">MTWKVMPGDLRGDPGRAPRKAWNDSVPVLAPPPGWGRRGCLPTSRWMGRRGRLLLGSTQRVVALKRSNAPSMWRVARRSGRRRRALGDLGEAVWGLVLRAVKEGGCRTIIEGLALNHHGEGASRPGDRQGAHGSLGGLAGRLASSPSCCRASLLQT</sequence>
<dbReference type="EMBL" id="JABVXQ010000011">
    <property type="protein sequence ID" value="KAF6086195.1"/>
    <property type="molecule type" value="Genomic_DNA"/>
</dbReference>
<protein>
    <submittedName>
        <fullName evidence="2">Uncharacterized protein</fullName>
    </submittedName>
</protein>
<evidence type="ECO:0000313" key="3">
    <source>
        <dbReference type="Proteomes" id="UP000664940"/>
    </source>
</evidence>
<proteinExistence type="predicted"/>
<name>A0A833Z725_9CHIR</name>
<evidence type="ECO:0000313" key="2">
    <source>
        <dbReference type="EMBL" id="KAF6086195.1"/>
    </source>
</evidence>
<accession>A0A833Z725</accession>
<dbReference type="AlphaFoldDB" id="A0A833Z725"/>
<dbReference type="Proteomes" id="UP000664940">
    <property type="component" value="Unassembled WGS sequence"/>
</dbReference>